<keyword evidence="2" id="KW-1185">Reference proteome</keyword>
<organism evidence="1 2">
    <name type="scientific">Morchella conica CCBAS932</name>
    <dbReference type="NCBI Taxonomy" id="1392247"/>
    <lineage>
        <taxon>Eukaryota</taxon>
        <taxon>Fungi</taxon>
        <taxon>Dikarya</taxon>
        <taxon>Ascomycota</taxon>
        <taxon>Pezizomycotina</taxon>
        <taxon>Pezizomycetes</taxon>
        <taxon>Pezizales</taxon>
        <taxon>Morchellaceae</taxon>
        <taxon>Morchella</taxon>
    </lineage>
</organism>
<reference evidence="1 2" key="1">
    <citation type="journal article" date="2018" name="Nat. Ecol. Evol.">
        <title>Pezizomycetes genomes reveal the molecular basis of ectomycorrhizal truffle lifestyle.</title>
        <authorList>
            <person name="Murat C."/>
            <person name="Payen T."/>
            <person name="Noel B."/>
            <person name="Kuo A."/>
            <person name="Morin E."/>
            <person name="Chen J."/>
            <person name="Kohler A."/>
            <person name="Krizsan K."/>
            <person name="Balestrini R."/>
            <person name="Da Silva C."/>
            <person name="Montanini B."/>
            <person name="Hainaut M."/>
            <person name="Levati E."/>
            <person name="Barry K.W."/>
            <person name="Belfiori B."/>
            <person name="Cichocki N."/>
            <person name="Clum A."/>
            <person name="Dockter R.B."/>
            <person name="Fauchery L."/>
            <person name="Guy J."/>
            <person name="Iotti M."/>
            <person name="Le Tacon F."/>
            <person name="Lindquist E.A."/>
            <person name="Lipzen A."/>
            <person name="Malagnac F."/>
            <person name="Mello A."/>
            <person name="Molinier V."/>
            <person name="Miyauchi S."/>
            <person name="Poulain J."/>
            <person name="Riccioni C."/>
            <person name="Rubini A."/>
            <person name="Sitrit Y."/>
            <person name="Splivallo R."/>
            <person name="Traeger S."/>
            <person name="Wang M."/>
            <person name="Zifcakova L."/>
            <person name="Wipf D."/>
            <person name="Zambonelli A."/>
            <person name="Paolocci F."/>
            <person name="Nowrousian M."/>
            <person name="Ottonello S."/>
            <person name="Baldrian P."/>
            <person name="Spatafora J.W."/>
            <person name="Henrissat B."/>
            <person name="Nagy L.G."/>
            <person name="Aury J.M."/>
            <person name="Wincker P."/>
            <person name="Grigoriev I.V."/>
            <person name="Bonfante P."/>
            <person name="Martin F.M."/>
        </authorList>
    </citation>
    <scope>NUCLEOTIDE SEQUENCE [LARGE SCALE GENOMIC DNA]</scope>
    <source>
        <strain evidence="1 2">CCBAS932</strain>
    </source>
</reference>
<proteinExistence type="predicted"/>
<accession>A0A3N4KUW4</accession>
<dbReference type="InParanoid" id="A0A3N4KUW4"/>
<protein>
    <submittedName>
        <fullName evidence="1">Uncharacterized protein</fullName>
    </submittedName>
</protein>
<sequence>MYLFAISLKILVVIATFGWVREFMVLLQLWCSPRCFHDLLLNALVERPSRTQKQQVVPILLLNKCQAKPSQKPMAAWYLTRNIR</sequence>
<dbReference type="AlphaFoldDB" id="A0A3N4KUW4"/>
<evidence type="ECO:0000313" key="2">
    <source>
        <dbReference type="Proteomes" id="UP000277580"/>
    </source>
</evidence>
<name>A0A3N4KUW4_9PEZI</name>
<gene>
    <name evidence="1" type="ORF">P167DRAFT_66701</name>
</gene>
<dbReference type="EMBL" id="ML119118">
    <property type="protein sequence ID" value="RPB14364.1"/>
    <property type="molecule type" value="Genomic_DNA"/>
</dbReference>
<dbReference type="Proteomes" id="UP000277580">
    <property type="component" value="Unassembled WGS sequence"/>
</dbReference>
<evidence type="ECO:0000313" key="1">
    <source>
        <dbReference type="EMBL" id="RPB14364.1"/>
    </source>
</evidence>